<sequence>MQRFHDVKLSHEKRLASRIRFARKHLSFKDSNFSIANLDTLLDNTSAFHKTKLDRFIEDERVKLKKAIDTRSAQVSLDEPPQCPVCLRDDIASSILVLRSCKHFLCAVCASQVILEANSKHRTPRCPYCRTNFMSENAVLHPDKPINSVRQLHAFIKQNM</sequence>
<dbReference type="InterPro" id="IPR001841">
    <property type="entry name" value="Znf_RING"/>
</dbReference>
<feature type="domain" description="RING-type" evidence="5">
    <location>
        <begin position="83"/>
        <end position="130"/>
    </location>
</feature>
<dbReference type="OrthoDB" id="448209at2759"/>
<keyword evidence="2 4" id="KW-0863">Zinc-finger</keyword>
<evidence type="ECO:0000256" key="3">
    <source>
        <dbReference type="ARBA" id="ARBA00022833"/>
    </source>
</evidence>
<name>A0A2R5GVS6_9STRA</name>
<evidence type="ECO:0000259" key="5">
    <source>
        <dbReference type="PROSITE" id="PS50089"/>
    </source>
</evidence>
<keyword evidence="3" id="KW-0862">Zinc</keyword>
<reference evidence="6 7" key="1">
    <citation type="submission" date="2017-12" db="EMBL/GenBank/DDBJ databases">
        <title>Sequencing, de novo assembly and annotation of complete genome of a new Thraustochytrid species, strain FCC1311.</title>
        <authorList>
            <person name="Sedici K."/>
            <person name="Godart F."/>
            <person name="Aiese Cigliano R."/>
            <person name="Sanseverino W."/>
            <person name="Barakat M."/>
            <person name="Ortet P."/>
            <person name="Marechal E."/>
            <person name="Cagnac O."/>
            <person name="Amato A."/>
        </authorList>
    </citation>
    <scope>NUCLEOTIDE SEQUENCE [LARGE SCALE GENOMIC DNA]</scope>
</reference>
<evidence type="ECO:0000256" key="1">
    <source>
        <dbReference type="ARBA" id="ARBA00022723"/>
    </source>
</evidence>
<dbReference type="Proteomes" id="UP000241890">
    <property type="component" value="Unassembled WGS sequence"/>
</dbReference>
<proteinExistence type="predicted"/>
<gene>
    <name evidence="6" type="ORF">FCC1311_082492</name>
</gene>
<dbReference type="SMART" id="SM00184">
    <property type="entry name" value="RING"/>
    <property type="match status" value="1"/>
</dbReference>
<keyword evidence="7" id="KW-1185">Reference proteome</keyword>
<keyword evidence="1" id="KW-0479">Metal-binding</keyword>
<dbReference type="InterPro" id="IPR013083">
    <property type="entry name" value="Znf_RING/FYVE/PHD"/>
</dbReference>
<organism evidence="6 7">
    <name type="scientific">Hondaea fermentalgiana</name>
    <dbReference type="NCBI Taxonomy" id="2315210"/>
    <lineage>
        <taxon>Eukaryota</taxon>
        <taxon>Sar</taxon>
        <taxon>Stramenopiles</taxon>
        <taxon>Bigyra</taxon>
        <taxon>Labyrinthulomycetes</taxon>
        <taxon>Thraustochytrida</taxon>
        <taxon>Thraustochytriidae</taxon>
        <taxon>Hondaea</taxon>
    </lineage>
</organism>
<dbReference type="GO" id="GO:0008270">
    <property type="term" value="F:zinc ion binding"/>
    <property type="evidence" value="ECO:0007669"/>
    <property type="project" value="UniProtKB-KW"/>
</dbReference>
<comment type="caution">
    <text evidence="6">The sequence shown here is derived from an EMBL/GenBank/DDBJ whole genome shotgun (WGS) entry which is preliminary data.</text>
</comment>
<protein>
    <submittedName>
        <fullName evidence="6">Tripartite motif-containing protein 5</fullName>
    </submittedName>
</protein>
<dbReference type="AlphaFoldDB" id="A0A2R5GVS6"/>
<accession>A0A2R5GVS6</accession>
<evidence type="ECO:0000256" key="4">
    <source>
        <dbReference type="PROSITE-ProRule" id="PRU00175"/>
    </source>
</evidence>
<dbReference type="EMBL" id="BEYU01000111">
    <property type="protein sequence ID" value="GBG32024.1"/>
    <property type="molecule type" value="Genomic_DNA"/>
</dbReference>
<dbReference type="InParanoid" id="A0A2R5GVS6"/>
<evidence type="ECO:0000313" key="6">
    <source>
        <dbReference type="EMBL" id="GBG32024.1"/>
    </source>
</evidence>
<evidence type="ECO:0000256" key="2">
    <source>
        <dbReference type="ARBA" id="ARBA00022771"/>
    </source>
</evidence>
<dbReference type="SUPFAM" id="SSF57850">
    <property type="entry name" value="RING/U-box"/>
    <property type="match status" value="1"/>
</dbReference>
<dbReference type="PROSITE" id="PS50089">
    <property type="entry name" value="ZF_RING_2"/>
    <property type="match status" value="1"/>
</dbReference>
<evidence type="ECO:0000313" key="7">
    <source>
        <dbReference type="Proteomes" id="UP000241890"/>
    </source>
</evidence>
<dbReference type="InterPro" id="IPR017907">
    <property type="entry name" value="Znf_RING_CS"/>
</dbReference>
<dbReference type="PROSITE" id="PS00518">
    <property type="entry name" value="ZF_RING_1"/>
    <property type="match status" value="1"/>
</dbReference>
<dbReference type="Gene3D" id="3.30.40.10">
    <property type="entry name" value="Zinc/RING finger domain, C3HC4 (zinc finger)"/>
    <property type="match status" value="1"/>
</dbReference>